<gene>
    <name evidence="1" type="ORF">MNBD_GAMMA09-176</name>
</gene>
<sequence>MNHFVKTNSVILVGDDEIVIELMQNDISLFALELIMLLMGLIKKTVIVFSCGTRLFLCLETDLSDGDKAVVNKKENHISIGLAKNHLEYFCSFLLKTYRDQAAEVNHIHIEGKKGELDYDLTFLFEKYAPSMTSDEASKLMGD</sequence>
<evidence type="ECO:0000313" key="1">
    <source>
        <dbReference type="EMBL" id="VAW62673.1"/>
    </source>
</evidence>
<name>A0A3B0XEG3_9ZZZZ</name>
<proteinExistence type="predicted"/>
<dbReference type="EMBL" id="UOFI01000024">
    <property type="protein sequence ID" value="VAW62673.1"/>
    <property type="molecule type" value="Genomic_DNA"/>
</dbReference>
<protein>
    <submittedName>
        <fullName evidence="1">Uncharacterized protein</fullName>
    </submittedName>
</protein>
<accession>A0A3B0XEG3</accession>
<organism evidence="1">
    <name type="scientific">hydrothermal vent metagenome</name>
    <dbReference type="NCBI Taxonomy" id="652676"/>
    <lineage>
        <taxon>unclassified sequences</taxon>
        <taxon>metagenomes</taxon>
        <taxon>ecological metagenomes</taxon>
    </lineage>
</organism>
<reference evidence="1" key="1">
    <citation type="submission" date="2018-06" db="EMBL/GenBank/DDBJ databases">
        <authorList>
            <person name="Zhirakovskaya E."/>
        </authorList>
    </citation>
    <scope>NUCLEOTIDE SEQUENCE</scope>
</reference>
<dbReference type="AlphaFoldDB" id="A0A3B0XEG3"/>